<dbReference type="InterPro" id="IPR028098">
    <property type="entry name" value="Glyco_trans_4-like_N"/>
</dbReference>
<dbReference type="Gene3D" id="1.25.40.10">
    <property type="entry name" value="Tetratricopeptide repeat domain"/>
    <property type="match status" value="1"/>
</dbReference>
<name>A0A2Z2K7X7_9BACL</name>
<dbReference type="Pfam" id="PF13439">
    <property type="entry name" value="Glyco_transf_4"/>
    <property type="match status" value="1"/>
</dbReference>
<dbReference type="PANTHER" id="PTHR45947">
    <property type="entry name" value="SULFOQUINOVOSYL TRANSFERASE SQD2"/>
    <property type="match status" value="1"/>
</dbReference>
<dbReference type="InterPro" id="IPR001296">
    <property type="entry name" value="Glyco_trans_1"/>
</dbReference>
<dbReference type="Gene3D" id="3.40.50.2000">
    <property type="entry name" value="Glycogen Phosphorylase B"/>
    <property type="match status" value="2"/>
</dbReference>
<dbReference type="AlphaFoldDB" id="A0A2Z2K7X7"/>
<organism evidence="3 4">
    <name type="scientific">Paenibacillus donghaensis</name>
    <dbReference type="NCBI Taxonomy" id="414771"/>
    <lineage>
        <taxon>Bacteria</taxon>
        <taxon>Bacillati</taxon>
        <taxon>Bacillota</taxon>
        <taxon>Bacilli</taxon>
        <taxon>Bacillales</taxon>
        <taxon>Paenibacillaceae</taxon>
        <taxon>Paenibacillus</taxon>
    </lineage>
</organism>
<dbReference type="InterPro" id="IPR050194">
    <property type="entry name" value="Glycosyltransferase_grp1"/>
</dbReference>
<evidence type="ECO:0008006" key="5">
    <source>
        <dbReference type="Google" id="ProtNLM"/>
    </source>
</evidence>
<evidence type="ECO:0000313" key="3">
    <source>
        <dbReference type="EMBL" id="ASA21247.1"/>
    </source>
</evidence>
<keyword evidence="4" id="KW-1185">Reference proteome</keyword>
<gene>
    <name evidence="3" type="ORF">B9T62_10895</name>
</gene>
<sequence>MLTIGRERLIKVTKQGDHSSDHGIRFHDYPRITLDEWDVNSLLEIASLMGVTPEAQRRPMWEVISGSLLRSSSHLPITHETDKLLTDLFSGKHSWTCLRMRWLVERGELEEVQRKLHDFAAPQKVKILLYLAKICYQYNDCITALNYAKQAYRIDVNNVQVHRRLASIHHRLGNITERLFFLKRINERFGRLYDNELANARDEIRHLHKQWKLDDDLCRIVHGSTIVHVWNKSFPSINGYTVRNAEIIKHQKEMGLHAVGVTKLGWPPADHCDSVQTDLNGIDMYRLYDPNPIELNKVPMSQYFRLYALRFAKLLEHLKPGIIHAASNFQNALPPLVVGRKLGIRTVYEVRGMWHYTQSSKTGGFEHSERYRLHEAYELTCCRLADRVVVISDSLKKLLIDLGIPSEKITVVYNGVNVNYFQPQPPCPELQQTLGLEGKLVVGFVGTLEKYEGLDYLLHALAILQEQRRDIKLIIVGDGPALPDLHILSVTLGLQREVSFVGAVPREQVRRFYSVMDIVPFPRTRAKVCELVTPLKPYEAMAMGKTVMVSDIPALREIVSDGNTGLMFQPENAASLAEAIASAQQHPYLGRKAREWVVEKRDWRNLIRGYVDVYNE</sequence>
<feature type="domain" description="Glycosyltransferase subfamily 4-like N-terminal" evidence="2">
    <location>
        <begin position="239"/>
        <end position="419"/>
    </location>
</feature>
<dbReference type="KEGG" id="pdh:B9T62_10895"/>
<dbReference type="Proteomes" id="UP000249890">
    <property type="component" value="Chromosome"/>
</dbReference>
<dbReference type="EMBL" id="CP021780">
    <property type="protein sequence ID" value="ASA21247.1"/>
    <property type="molecule type" value="Genomic_DNA"/>
</dbReference>
<dbReference type="InterPro" id="IPR011990">
    <property type="entry name" value="TPR-like_helical_dom_sf"/>
</dbReference>
<accession>A0A2Z2K7X7</accession>
<evidence type="ECO:0000259" key="1">
    <source>
        <dbReference type="Pfam" id="PF00534"/>
    </source>
</evidence>
<proteinExistence type="predicted"/>
<dbReference type="GO" id="GO:0016758">
    <property type="term" value="F:hexosyltransferase activity"/>
    <property type="evidence" value="ECO:0007669"/>
    <property type="project" value="TreeGrafter"/>
</dbReference>
<reference evidence="3 4" key="1">
    <citation type="submission" date="2017-06" db="EMBL/GenBank/DDBJ databases">
        <title>Complete genome sequence of Paenibacillus donghaensis KCTC 13049T isolated from East Sea sediment, South Korea.</title>
        <authorList>
            <person name="Jung B.K."/>
            <person name="Hong S.-J."/>
            <person name="Shin J.-H."/>
        </authorList>
    </citation>
    <scope>NUCLEOTIDE SEQUENCE [LARGE SCALE GENOMIC DNA]</scope>
    <source>
        <strain evidence="3 4">KCTC 13049</strain>
    </source>
</reference>
<dbReference type="CDD" id="cd03794">
    <property type="entry name" value="GT4_WbuB-like"/>
    <property type="match status" value="1"/>
</dbReference>
<dbReference type="SUPFAM" id="SSF48452">
    <property type="entry name" value="TPR-like"/>
    <property type="match status" value="1"/>
</dbReference>
<protein>
    <recommendedName>
        <fullName evidence="5">Glycosyltransferase subfamily 4-like N-terminal domain-containing protein</fullName>
    </recommendedName>
</protein>
<dbReference type="SUPFAM" id="SSF53756">
    <property type="entry name" value="UDP-Glycosyltransferase/glycogen phosphorylase"/>
    <property type="match status" value="1"/>
</dbReference>
<evidence type="ECO:0000259" key="2">
    <source>
        <dbReference type="Pfam" id="PF13439"/>
    </source>
</evidence>
<feature type="domain" description="Glycosyl transferase family 1" evidence="1">
    <location>
        <begin position="434"/>
        <end position="587"/>
    </location>
</feature>
<dbReference type="OrthoDB" id="73743at2"/>
<evidence type="ECO:0000313" key="4">
    <source>
        <dbReference type="Proteomes" id="UP000249890"/>
    </source>
</evidence>
<dbReference type="PANTHER" id="PTHR45947:SF3">
    <property type="entry name" value="SULFOQUINOVOSYL TRANSFERASE SQD2"/>
    <property type="match status" value="1"/>
</dbReference>
<dbReference type="Pfam" id="PF00534">
    <property type="entry name" value="Glycos_transf_1"/>
    <property type="match status" value="1"/>
</dbReference>